<organism evidence="3 4">
    <name type="scientific">Undibacterium hunanense</name>
    <dbReference type="NCBI Taxonomy" id="2762292"/>
    <lineage>
        <taxon>Bacteria</taxon>
        <taxon>Pseudomonadati</taxon>
        <taxon>Pseudomonadota</taxon>
        <taxon>Betaproteobacteria</taxon>
        <taxon>Burkholderiales</taxon>
        <taxon>Oxalobacteraceae</taxon>
        <taxon>Undibacterium</taxon>
    </lineage>
</organism>
<gene>
    <name evidence="3" type="ORF">H8L32_05845</name>
</gene>
<evidence type="ECO:0000313" key="4">
    <source>
        <dbReference type="Proteomes" id="UP000650424"/>
    </source>
</evidence>
<evidence type="ECO:0000256" key="1">
    <source>
        <dbReference type="ARBA" id="ARBA00022801"/>
    </source>
</evidence>
<reference evidence="3 4" key="1">
    <citation type="submission" date="2020-08" db="EMBL/GenBank/DDBJ databases">
        <title>Novel species isolated from subtropical streams in China.</title>
        <authorList>
            <person name="Lu H."/>
        </authorList>
    </citation>
    <scope>NUCLEOTIDE SEQUENCE [LARGE SCALE GENOMIC DNA]</scope>
    <source>
        <strain evidence="3 4">CY18W</strain>
    </source>
</reference>
<accession>A0ABR6ZM81</accession>
<dbReference type="SUPFAM" id="SSF52799">
    <property type="entry name" value="(Phosphotyrosine protein) phosphatases II"/>
    <property type="match status" value="1"/>
</dbReference>
<dbReference type="Proteomes" id="UP000650424">
    <property type="component" value="Unassembled WGS sequence"/>
</dbReference>
<keyword evidence="4" id="KW-1185">Reference proteome</keyword>
<dbReference type="Gene3D" id="3.90.190.10">
    <property type="entry name" value="Protein tyrosine phosphatase superfamily"/>
    <property type="match status" value="1"/>
</dbReference>
<protein>
    <submittedName>
        <fullName evidence="3">Dual specificity protein phosphatase family protein</fullName>
    </submittedName>
</protein>
<keyword evidence="1" id="KW-0378">Hydrolase</keyword>
<evidence type="ECO:0000313" key="3">
    <source>
        <dbReference type="EMBL" id="MBC3916992.1"/>
    </source>
</evidence>
<dbReference type="PROSITE" id="PS50056">
    <property type="entry name" value="TYR_PHOSPHATASE_2"/>
    <property type="match status" value="1"/>
</dbReference>
<feature type="domain" description="Tyrosine specific protein phosphatases" evidence="2">
    <location>
        <begin position="90"/>
        <end position="143"/>
    </location>
</feature>
<name>A0ABR6ZM81_9BURK</name>
<dbReference type="InterPro" id="IPR057023">
    <property type="entry name" value="PTP-SAK"/>
</dbReference>
<dbReference type="PROSITE" id="PS00383">
    <property type="entry name" value="TYR_PHOSPHATASE_1"/>
    <property type="match status" value="1"/>
</dbReference>
<dbReference type="InterPro" id="IPR050561">
    <property type="entry name" value="PTP"/>
</dbReference>
<evidence type="ECO:0000259" key="2">
    <source>
        <dbReference type="PROSITE" id="PS50056"/>
    </source>
</evidence>
<dbReference type="PANTHER" id="PTHR23339">
    <property type="entry name" value="TYROSINE SPECIFIC PROTEIN PHOSPHATASE AND DUAL SPECIFICITY PROTEIN PHOSPHATASE"/>
    <property type="match status" value="1"/>
</dbReference>
<sequence length="176" mass="20178">MHKRPNENTYWVQAGHLLAGEYPGAIDPAISARKLENFLDCGVRHFIDLTESGELVPYLDQLMALADQRGLQVRHERFAIPDKSIPASSKQMHTILRSLNKALEKQGAVYVHCYGGIGRTGMVIACYLAQARKDSRAALKELNLLWQQMEKKDRWPRTPETPEQLTWVMNWNIHKE</sequence>
<dbReference type="RefSeq" id="WP_186946208.1">
    <property type="nucleotide sequence ID" value="NZ_JACOGF010000002.1"/>
</dbReference>
<dbReference type="InterPro" id="IPR029021">
    <property type="entry name" value="Prot-tyrosine_phosphatase-like"/>
</dbReference>
<dbReference type="InterPro" id="IPR016130">
    <property type="entry name" value="Tyr_Pase_AS"/>
</dbReference>
<dbReference type="EMBL" id="JACOGF010000002">
    <property type="protein sequence ID" value="MBC3916992.1"/>
    <property type="molecule type" value="Genomic_DNA"/>
</dbReference>
<dbReference type="InterPro" id="IPR000387">
    <property type="entry name" value="Tyr_Pase_dom"/>
</dbReference>
<comment type="caution">
    <text evidence="3">The sequence shown here is derived from an EMBL/GenBank/DDBJ whole genome shotgun (WGS) entry which is preliminary data.</text>
</comment>
<proteinExistence type="predicted"/>
<dbReference type="Pfam" id="PF22784">
    <property type="entry name" value="PTP-SAK"/>
    <property type="match status" value="1"/>
</dbReference>